<evidence type="ECO:0000313" key="10">
    <source>
        <dbReference type="RefSeq" id="XP_039117149.1"/>
    </source>
</evidence>
<dbReference type="RefSeq" id="XP_039117146.1">
    <property type="nucleotide sequence ID" value="XM_039261212.1"/>
</dbReference>
<dbReference type="RefSeq" id="XP_039117144.1">
    <property type="nucleotide sequence ID" value="XM_039261210.1"/>
</dbReference>
<dbReference type="CDD" id="cd00299">
    <property type="entry name" value="GST_C_family"/>
    <property type="match status" value="1"/>
</dbReference>
<dbReference type="Pfam" id="PF13410">
    <property type="entry name" value="GST_C_2"/>
    <property type="match status" value="1"/>
</dbReference>
<dbReference type="Gene3D" id="3.40.30.10">
    <property type="entry name" value="Glutaredoxin"/>
    <property type="match status" value="1"/>
</dbReference>
<dbReference type="RefSeq" id="XP_039117145.1">
    <property type="nucleotide sequence ID" value="XM_039261211.1"/>
</dbReference>
<evidence type="ECO:0000313" key="6">
    <source>
        <dbReference type="RefSeq" id="XP_039117145.1"/>
    </source>
</evidence>
<evidence type="ECO:0000313" key="11">
    <source>
        <dbReference type="RefSeq" id="XP_039117150.1"/>
    </source>
</evidence>
<dbReference type="PROSITE" id="PS50404">
    <property type="entry name" value="GST_NTER"/>
    <property type="match status" value="1"/>
</dbReference>
<keyword evidence="3" id="KW-1185">Reference proteome</keyword>
<evidence type="ECO:0000313" key="9">
    <source>
        <dbReference type="RefSeq" id="XP_039117148.1"/>
    </source>
</evidence>
<evidence type="ECO:0000313" key="3">
    <source>
        <dbReference type="Proteomes" id="UP001515500"/>
    </source>
</evidence>
<dbReference type="SUPFAM" id="SSF47616">
    <property type="entry name" value="GST C-terminal domain-like"/>
    <property type="match status" value="1"/>
</dbReference>
<dbReference type="InterPro" id="IPR004045">
    <property type="entry name" value="Glutathione_S-Trfase_N"/>
</dbReference>
<dbReference type="InterPro" id="IPR036282">
    <property type="entry name" value="Glutathione-S-Trfase_C_sf"/>
</dbReference>
<feature type="domain" description="GST C-terminal" evidence="2">
    <location>
        <begin position="113"/>
        <end position="250"/>
    </location>
</feature>
<dbReference type="PANTHER" id="PTHR45374">
    <property type="entry name" value="GLUTATHIONE S-TRANSFERASE TCHQD"/>
    <property type="match status" value="1"/>
</dbReference>
<dbReference type="InterPro" id="IPR044617">
    <property type="entry name" value="TCHQD"/>
</dbReference>
<protein>
    <submittedName>
        <fullName evidence="4 5">Glutathione S-transferase TCHQD</fullName>
    </submittedName>
</protein>
<dbReference type="PANTHER" id="PTHR45374:SF1">
    <property type="entry name" value="GLUTATHIONE S-TRANSFERASE TCHQD"/>
    <property type="match status" value="1"/>
</dbReference>
<dbReference type="RefSeq" id="XP_039117150.1">
    <property type="nucleotide sequence ID" value="XM_039261216.1"/>
</dbReference>
<dbReference type="InterPro" id="IPR010987">
    <property type="entry name" value="Glutathione-S-Trfase_C-like"/>
</dbReference>
<evidence type="ECO:0000313" key="4">
    <source>
        <dbReference type="RefSeq" id="XP_039117143.1"/>
    </source>
</evidence>
<dbReference type="InterPro" id="IPR036249">
    <property type="entry name" value="Thioredoxin-like_sf"/>
</dbReference>
<evidence type="ECO:0000259" key="1">
    <source>
        <dbReference type="PROSITE" id="PS50404"/>
    </source>
</evidence>
<dbReference type="RefSeq" id="XP_039117148.1">
    <property type="nucleotide sequence ID" value="XM_039261214.1"/>
</dbReference>
<feature type="domain" description="GST N-terminal" evidence="1">
    <location>
        <begin position="1"/>
        <end position="80"/>
    </location>
</feature>
<dbReference type="PROSITE" id="PS50405">
    <property type="entry name" value="GST_CTER"/>
    <property type="match status" value="1"/>
</dbReference>
<sequence length="266" mass="31543">MQLYHHPYSMDSQKVRLALEERGIDYTSYHVNPLTGKNMEVSFFRMNPSAKIPVFKNGSHIIYRTIDIIQYIDRLAVSLSGEVNVSGVEKVIEWMQKVDGWNPKMFTLSHIPDKYRNFVSRFIRRVIIARMAESPELASNYHEKLRDAYETEDKMRDLDTVQESEEKLIRLLDDAEMQLEETRYIAGDEFTLADTMFVPVLVRITLLNLEEEYINCRPKVMEYYQLVKHRNSYKVVIGKYFSGWRKHRTILKTLCFICIRSLFRAY</sequence>
<evidence type="ECO:0000259" key="2">
    <source>
        <dbReference type="PROSITE" id="PS50405"/>
    </source>
</evidence>
<evidence type="ECO:0000313" key="5">
    <source>
        <dbReference type="RefSeq" id="XP_039117144.1"/>
    </source>
</evidence>
<dbReference type="GO" id="GO:0004364">
    <property type="term" value="F:glutathione transferase activity"/>
    <property type="evidence" value="ECO:0007669"/>
    <property type="project" value="InterPro"/>
</dbReference>
<dbReference type="AlphaFoldDB" id="A0AB40AQS0"/>
<organism evidence="3 5">
    <name type="scientific">Dioscorea cayennensis subsp. rotundata</name>
    <name type="common">White Guinea yam</name>
    <name type="synonym">Dioscorea rotundata</name>
    <dbReference type="NCBI Taxonomy" id="55577"/>
    <lineage>
        <taxon>Eukaryota</taxon>
        <taxon>Viridiplantae</taxon>
        <taxon>Streptophyta</taxon>
        <taxon>Embryophyta</taxon>
        <taxon>Tracheophyta</taxon>
        <taxon>Spermatophyta</taxon>
        <taxon>Magnoliopsida</taxon>
        <taxon>Liliopsida</taxon>
        <taxon>Dioscoreales</taxon>
        <taxon>Dioscoreaceae</taxon>
        <taxon>Dioscorea</taxon>
    </lineage>
</organism>
<dbReference type="Gene3D" id="1.20.1050.10">
    <property type="match status" value="1"/>
</dbReference>
<evidence type="ECO:0000313" key="8">
    <source>
        <dbReference type="RefSeq" id="XP_039117147.1"/>
    </source>
</evidence>
<proteinExistence type="predicted"/>
<dbReference type="RefSeq" id="XP_039117143.1">
    <property type="nucleotide sequence ID" value="XM_039261209.1"/>
</dbReference>
<name>A0AB40AQS0_DIOCR</name>
<dbReference type="Proteomes" id="UP001515500">
    <property type="component" value="Chromosome 25"/>
</dbReference>
<dbReference type="Pfam" id="PF13409">
    <property type="entry name" value="GST_N_2"/>
    <property type="match status" value="1"/>
</dbReference>
<dbReference type="SUPFAM" id="SSF52833">
    <property type="entry name" value="Thioredoxin-like"/>
    <property type="match status" value="1"/>
</dbReference>
<dbReference type="RefSeq" id="XP_039117147.1">
    <property type="nucleotide sequence ID" value="XM_039261213.1"/>
</dbReference>
<dbReference type="RefSeq" id="XP_039117149.1">
    <property type="nucleotide sequence ID" value="XM_039261215.1"/>
</dbReference>
<accession>A0AB40AQS0</accession>
<dbReference type="CDD" id="cd00570">
    <property type="entry name" value="GST_N_family"/>
    <property type="match status" value="1"/>
</dbReference>
<dbReference type="GeneID" id="120252986"/>
<reference evidence="4 5" key="1">
    <citation type="submission" date="2025-04" db="UniProtKB">
        <authorList>
            <consortium name="RefSeq"/>
        </authorList>
    </citation>
    <scope>IDENTIFICATION</scope>
</reference>
<evidence type="ECO:0000313" key="7">
    <source>
        <dbReference type="RefSeq" id="XP_039117146.1"/>
    </source>
</evidence>
<gene>
    <name evidence="4 5 6 7 8 9 10 11" type="primary">LOC120252986</name>
</gene>